<sequence>MLQEAKQICYDQAQHAIHLIFWTREMASKWSAEFTSISFRNRRFPIRNVHNEQIFLQIKNNVWGRQIGADGIRNESPRERYHVRLLNFSRYMDEAAIDSYIQGKFSRTQLKKHLREISRSTSALDSRLETKYWGTTTTLRLLTKLLDRKVFVVLTRNGAENASYQIFEPAEVKIEGVTFSSAKERNYCSGKPNAWMKELQRASKAGQEDNQSPIVLHYNGNHYSQLKFEVTQAVWGEKEENDEGSMEVDGASEEAYDVLQDQNGNEEQETEDANMEDARATTSTLQEHEREDIKQFGGNRKHGLLAFPTAGLAGIAPGKHKNTERSGSILARYGSDLGKRIRSITGNDRKMARGVKVYWSDLNEHDVPI</sequence>
<dbReference type="AlphaFoldDB" id="A0A225WBB0"/>
<comment type="caution">
    <text evidence="1">The sequence shown here is derived from an EMBL/GenBank/DDBJ whole genome shotgun (WGS) entry which is preliminary data.</text>
</comment>
<name>A0A225WBB0_9STRA</name>
<organism evidence="1 2">
    <name type="scientific">Phytophthora megakarya</name>
    <dbReference type="NCBI Taxonomy" id="4795"/>
    <lineage>
        <taxon>Eukaryota</taxon>
        <taxon>Sar</taxon>
        <taxon>Stramenopiles</taxon>
        <taxon>Oomycota</taxon>
        <taxon>Peronosporomycetes</taxon>
        <taxon>Peronosporales</taxon>
        <taxon>Peronosporaceae</taxon>
        <taxon>Phytophthora</taxon>
    </lineage>
</organism>
<dbReference type="Proteomes" id="UP000198211">
    <property type="component" value="Unassembled WGS sequence"/>
</dbReference>
<reference evidence="2" key="1">
    <citation type="submission" date="2017-03" db="EMBL/GenBank/DDBJ databases">
        <title>Phytopthora megakarya and P. palmivora, two closely related causual agents of cacao black pod achieved similar genome size and gene model numbers by different mechanisms.</title>
        <authorList>
            <person name="Ali S."/>
            <person name="Shao J."/>
            <person name="Larry D.J."/>
            <person name="Kronmiller B."/>
            <person name="Shen D."/>
            <person name="Strem M.D."/>
            <person name="Melnick R.L."/>
            <person name="Guiltinan M.J."/>
            <person name="Tyler B.M."/>
            <person name="Meinhardt L.W."/>
            <person name="Bailey B.A."/>
        </authorList>
    </citation>
    <scope>NUCLEOTIDE SEQUENCE [LARGE SCALE GENOMIC DNA]</scope>
    <source>
        <strain evidence="2">zdho120</strain>
    </source>
</reference>
<protein>
    <submittedName>
        <fullName evidence="1">Uncharacterized protein</fullName>
    </submittedName>
</protein>
<gene>
    <name evidence="1" type="ORF">PHMEG_00011988</name>
</gene>
<proteinExistence type="predicted"/>
<keyword evidence="2" id="KW-1185">Reference proteome</keyword>
<dbReference type="EMBL" id="NBNE01001320">
    <property type="protein sequence ID" value="OWZ14518.1"/>
    <property type="molecule type" value="Genomic_DNA"/>
</dbReference>
<evidence type="ECO:0000313" key="2">
    <source>
        <dbReference type="Proteomes" id="UP000198211"/>
    </source>
</evidence>
<accession>A0A225WBB0</accession>
<evidence type="ECO:0000313" key="1">
    <source>
        <dbReference type="EMBL" id="OWZ14518.1"/>
    </source>
</evidence>